<evidence type="ECO:0000259" key="1">
    <source>
        <dbReference type="Pfam" id="PF13590"/>
    </source>
</evidence>
<evidence type="ECO:0000313" key="2">
    <source>
        <dbReference type="EMBL" id="MBC3342038.1"/>
    </source>
</evidence>
<feature type="domain" description="DUF4136" evidence="1">
    <location>
        <begin position="51"/>
        <end position="202"/>
    </location>
</feature>
<keyword evidence="4" id="KW-1185">Reference proteome</keyword>
<evidence type="ECO:0000313" key="3">
    <source>
        <dbReference type="EMBL" id="MBV4486508.1"/>
    </source>
</evidence>
<dbReference type="RefSeq" id="WP_186531568.1">
    <property type="nucleotide sequence ID" value="NZ_JABWQP020000004.1"/>
</dbReference>
<accession>A0A923JGB1</accession>
<reference evidence="2 4" key="1">
    <citation type="journal article" date="2020" name="Microorganisms">
        <title>Reliable Identification of Environmental Pseudomonas Isolates Using the rpoD Gene.</title>
        <authorList>
            <consortium name="The Broad Institute Genome Sequencing Platform"/>
            <person name="Girard L."/>
            <person name="Lood C."/>
            <person name="Rokni-Zadeh H."/>
            <person name="van Noort V."/>
            <person name="Lavigne R."/>
            <person name="De Mot R."/>
        </authorList>
    </citation>
    <scope>NUCLEOTIDE SEQUENCE</scope>
    <source>
        <strain evidence="2 4">SWRI153</strain>
    </source>
</reference>
<protein>
    <submittedName>
        <fullName evidence="2">DUF4136 domain-containing protein</fullName>
    </submittedName>
</protein>
<reference evidence="2" key="2">
    <citation type="submission" date="2020-07" db="EMBL/GenBank/DDBJ databases">
        <authorList>
            <person name="Lood C."/>
            <person name="Girard L."/>
        </authorList>
    </citation>
    <scope>NUCLEOTIDE SEQUENCE</scope>
    <source>
        <strain evidence="2">SWRI153</strain>
    </source>
</reference>
<proteinExistence type="predicted"/>
<dbReference type="PROSITE" id="PS51257">
    <property type="entry name" value="PROKAR_LIPOPROTEIN"/>
    <property type="match status" value="1"/>
</dbReference>
<sequence>MKAHCGLLLMCLGLAACQGSNPYVAQSRPLPPAPPQAATTFDRSAYPAAPRDYGRYRNWAWRNGQLPPGTAWADSAQVAEAVSNALDQRGLRPMRDNRPADLLVSADLRLETRLRQVRDDYGYHGSYGGYDRYGRGYGMYNTVPVMRTYQEQVVVVRVDLFDAGNGQPVWSASAETGTQGNQIERADAIREAVEKAMAAYPPS</sequence>
<comment type="caution">
    <text evidence="2">The sequence shown here is derived from an EMBL/GenBank/DDBJ whole genome shotgun (WGS) entry which is preliminary data.</text>
</comment>
<dbReference type="Pfam" id="PF13590">
    <property type="entry name" value="DUF4136"/>
    <property type="match status" value="1"/>
</dbReference>
<evidence type="ECO:0000313" key="4">
    <source>
        <dbReference type="Proteomes" id="UP000648816"/>
    </source>
</evidence>
<gene>
    <name evidence="3" type="ORF">HU727_012980</name>
    <name evidence="2" type="ORF">HU727_10340</name>
</gene>
<dbReference type="AlphaFoldDB" id="A0A923JGB1"/>
<dbReference type="Proteomes" id="UP000648816">
    <property type="component" value="Unassembled WGS sequence"/>
</dbReference>
<dbReference type="Gene3D" id="3.30.160.670">
    <property type="match status" value="1"/>
</dbReference>
<dbReference type="EMBL" id="JABWQP020000004">
    <property type="protein sequence ID" value="MBV4486508.1"/>
    <property type="molecule type" value="Genomic_DNA"/>
</dbReference>
<reference evidence="3" key="3">
    <citation type="submission" date="2021-06" db="EMBL/GenBank/DDBJ databases">
        <title>Updating the genus Pseudomonas: Description of 43 new species and partition of the Pseudomonas putida group.</title>
        <authorList>
            <person name="Girard L."/>
            <person name="Lood C."/>
            <person name="Vandamme P."/>
            <person name="Rokni-Zadeh H."/>
            <person name="Van Noort V."/>
            <person name="Hofte M."/>
            <person name="Lavigne R."/>
            <person name="De Mot R."/>
        </authorList>
    </citation>
    <scope>NUCLEOTIDE SEQUENCE</scope>
    <source>
        <strain evidence="3">SWRI153</strain>
    </source>
</reference>
<dbReference type="InterPro" id="IPR025411">
    <property type="entry name" value="DUF4136"/>
</dbReference>
<name>A0A923JGB1_9PSED</name>
<organism evidence="2">
    <name type="scientific">Pseudomonas khorasanensis</name>
    <dbReference type="NCBI Taxonomy" id="2745508"/>
    <lineage>
        <taxon>Bacteria</taxon>
        <taxon>Pseudomonadati</taxon>
        <taxon>Pseudomonadota</taxon>
        <taxon>Gammaproteobacteria</taxon>
        <taxon>Pseudomonadales</taxon>
        <taxon>Pseudomonadaceae</taxon>
        <taxon>Pseudomonas</taxon>
    </lineage>
</organism>
<dbReference type="EMBL" id="JABWQP010000004">
    <property type="protein sequence ID" value="MBC3342038.1"/>
    <property type="molecule type" value="Genomic_DNA"/>
</dbReference>